<feature type="region of interest" description="Disordered" evidence="1">
    <location>
        <begin position="1"/>
        <end position="143"/>
    </location>
</feature>
<feature type="compositionally biased region" description="Basic and acidic residues" evidence="1">
    <location>
        <begin position="43"/>
        <end position="61"/>
    </location>
</feature>
<reference evidence="3" key="1">
    <citation type="submission" date="2024-04" db="EMBL/GenBank/DDBJ databases">
        <title>Salinicola lusitanus LLJ914,a marine bacterium isolated from the Okinawa Trough.</title>
        <authorList>
            <person name="Li J."/>
        </authorList>
    </citation>
    <scope>NUCLEOTIDE SEQUENCE [LARGE SCALE GENOMIC DNA]</scope>
</reference>
<evidence type="ECO:0000313" key="3">
    <source>
        <dbReference type="Proteomes" id="UP001460270"/>
    </source>
</evidence>
<gene>
    <name evidence="2" type="ORF">WMY93_020409</name>
</gene>
<sequence length="143" mass="16322">MTLEMATESGGLVERGGERSCSFSVRRAGGDEGEAWRIMGTEQDPKGHEFPYNPRADDYAVPKRVQRAFPDPELEEALERDQDQSQGPSQDPDQQGQEPDQEEEEPELEGEEPEEEEESGEEMRDKDSPYKNLPMKTEEQQEF</sequence>
<protein>
    <submittedName>
        <fullName evidence="2">Uncharacterized protein</fullName>
    </submittedName>
</protein>
<comment type="caution">
    <text evidence="2">The sequence shown here is derived from an EMBL/GenBank/DDBJ whole genome shotgun (WGS) entry which is preliminary data.</text>
</comment>
<proteinExistence type="predicted"/>
<evidence type="ECO:0000256" key="1">
    <source>
        <dbReference type="SAM" id="MobiDB-lite"/>
    </source>
</evidence>
<keyword evidence="3" id="KW-1185">Reference proteome</keyword>
<evidence type="ECO:0000313" key="2">
    <source>
        <dbReference type="EMBL" id="KAK7899556.1"/>
    </source>
</evidence>
<accession>A0AAW0NNV6</accession>
<dbReference type="AlphaFoldDB" id="A0AAW0NNV6"/>
<feature type="compositionally biased region" description="Low complexity" evidence="1">
    <location>
        <begin position="84"/>
        <end position="98"/>
    </location>
</feature>
<name>A0AAW0NNV6_9GOBI</name>
<organism evidence="2 3">
    <name type="scientific">Mugilogobius chulae</name>
    <name type="common">yellowstripe goby</name>
    <dbReference type="NCBI Taxonomy" id="88201"/>
    <lineage>
        <taxon>Eukaryota</taxon>
        <taxon>Metazoa</taxon>
        <taxon>Chordata</taxon>
        <taxon>Craniata</taxon>
        <taxon>Vertebrata</taxon>
        <taxon>Euteleostomi</taxon>
        <taxon>Actinopterygii</taxon>
        <taxon>Neopterygii</taxon>
        <taxon>Teleostei</taxon>
        <taxon>Neoteleostei</taxon>
        <taxon>Acanthomorphata</taxon>
        <taxon>Gobiaria</taxon>
        <taxon>Gobiiformes</taxon>
        <taxon>Gobioidei</taxon>
        <taxon>Gobiidae</taxon>
        <taxon>Gobionellinae</taxon>
        <taxon>Mugilogobius</taxon>
    </lineage>
</organism>
<feature type="compositionally biased region" description="Acidic residues" evidence="1">
    <location>
        <begin position="99"/>
        <end position="120"/>
    </location>
</feature>
<dbReference type="EMBL" id="JBBPFD010000014">
    <property type="protein sequence ID" value="KAK7899556.1"/>
    <property type="molecule type" value="Genomic_DNA"/>
</dbReference>
<dbReference type="Proteomes" id="UP001460270">
    <property type="component" value="Unassembled WGS sequence"/>
</dbReference>